<feature type="transmembrane region" description="Helical" evidence="6">
    <location>
        <begin position="117"/>
        <end position="139"/>
    </location>
</feature>
<keyword evidence="3 6" id="KW-1133">Transmembrane helix</keyword>
<evidence type="ECO:0000259" key="7">
    <source>
        <dbReference type="PROSITE" id="PS50850"/>
    </source>
</evidence>
<feature type="transmembrane region" description="Helical" evidence="6">
    <location>
        <begin position="341"/>
        <end position="359"/>
    </location>
</feature>
<accession>A0A8H3G2J6</accession>
<evidence type="ECO:0000256" key="6">
    <source>
        <dbReference type="SAM" id="Phobius"/>
    </source>
</evidence>
<evidence type="ECO:0000313" key="9">
    <source>
        <dbReference type="Proteomes" id="UP000664534"/>
    </source>
</evidence>
<dbReference type="OrthoDB" id="2153661at2759"/>
<evidence type="ECO:0000256" key="1">
    <source>
        <dbReference type="ARBA" id="ARBA00004141"/>
    </source>
</evidence>
<dbReference type="GO" id="GO:0005886">
    <property type="term" value="C:plasma membrane"/>
    <property type="evidence" value="ECO:0007669"/>
    <property type="project" value="TreeGrafter"/>
</dbReference>
<evidence type="ECO:0000256" key="5">
    <source>
        <dbReference type="SAM" id="MobiDB-lite"/>
    </source>
</evidence>
<dbReference type="GO" id="GO:0046943">
    <property type="term" value="F:carboxylic acid transmembrane transporter activity"/>
    <property type="evidence" value="ECO:0007669"/>
    <property type="project" value="TreeGrafter"/>
</dbReference>
<reference evidence="8" key="1">
    <citation type="submission" date="2021-03" db="EMBL/GenBank/DDBJ databases">
        <authorList>
            <person name="Tagirdzhanova G."/>
        </authorList>
    </citation>
    <scope>NUCLEOTIDE SEQUENCE</scope>
</reference>
<keyword evidence="2 6" id="KW-0812">Transmembrane</keyword>
<dbReference type="Gene3D" id="1.20.1250.20">
    <property type="entry name" value="MFS general substrate transporter like domains"/>
    <property type="match status" value="1"/>
</dbReference>
<feature type="transmembrane region" description="Helical" evidence="6">
    <location>
        <begin position="410"/>
        <end position="430"/>
    </location>
</feature>
<dbReference type="PROSITE" id="PS50850">
    <property type="entry name" value="MFS"/>
    <property type="match status" value="1"/>
</dbReference>
<feature type="domain" description="Major facilitator superfamily (MFS) profile" evidence="7">
    <location>
        <begin position="50"/>
        <end position="434"/>
    </location>
</feature>
<dbReference type="SUPFAM" id="SSF103473">
    <property type="entry name" value="MFS general substrate transporter"/>
    <property type="match status" value="1"/>
</dbReference>
<comment type="subcellular location">
    <subcellularLocation>
        <location evidence="1">Membrane</location>
        <topology evidence="1">Multi-pass membrane protein</topology>
    </subcellularLocation>
</comment>
<keyword evidence="9" id="KW-1185">Reference proteome</keyword>
<gene>
    <name evidence="8" type="primary">GIT1</name>
    <name evidence="8" type="ORF">IMSHALPRED_009772</name>
</gene>
<proteinExistence type="predicted"/>
<feature type="transmembrane region" description="Helical" evidence="6">
    <location>
        <begin position="45"/>
        <end position="63"/>
    </location>
</feature>
<protein>
    <submittedName>
        <fullName evidence="8">Plasma membrane permease, mediates uptake of glycerophosphoinositol and glycerophosphocholine</fullName>
    </submittedName>
</protein>
<sequence>MLDHDEYSDEITNDDSKTPGAPGTVVVAEDPAAPSEYVSSKRQSLSDLFTIFCAGFALISDGYQNNLMTMTNVVLKAEYKKQYTSAVSTRVSNALLVGEIIGQLVIGLTCDYLGRKVAIVTTTAMIVIGGILATAAHGITINGMFWMMTVSRGIVGFGTGGEYPASSTSASEAANEFTLKKRGPIFILVTNLPLSFGGPLAVSVFLIVYSAATSKHLSTVWRVCFGIGCLLPLTVFYFRIKMLNSKLYRRGAIKRRVPYVLVTFPNGVFSGTIISSVVKNGSILKTAEWQLLLGSIAIPGVLIGAWLCDRLGRKNTMMLGFSGYLVFGLIIGCAYDRITKIVPLFVIFYGLMLSSGNLGPGDMLGLMSSESYATAVRGTCYGISAALGKTGAAVGTEVFTPIQTNLGKKWTFIIAAICGVVGVLVTFFFVPNLKGDDLAIEDEKFRAYLVAHGWDGEMGEEDLRALADKGIPPDIIDEVK</sequence>
<feature type="transmembrane region" description="Helical" evidence="6">
    <location>
        <begin position="259"/>
        <end position="277"/>
    </location>
</feature>
<dbReference type="InterPro" id="IPR020846">
    <property type="entry name" value="MFS_dom"/>
</dbReference>
<feature type="region of interest" description="Disordered" evidence="5">
    <location>
        <begin position="1"/>
        <end position="24"/>
    </location>
</feature>
<keyword evidence="4 6" id="KW-0472">Membrane</keyword>
<feature type="transmembrane region" description="Helical" evidence="6">
    <location>
        <begin position="315"/>
        <end position="335"/>
    </location>
</feature>
<comment type="caution">
    <text evidence="8">The sequence shown here is derived from an EMBL/GenBank/DDBJ whole genome shotgun (WGS) entry which is preliminary data.</text>
</comment>
<dbReference type="PANTHER" id="PTHR23508:SF10">
    <property type="entry name" value="CARBOXYLIC ACID TRANSPORTER PROTEIN HOMOLOG"/>
    <property type="match status" value="1"/>
</dbReference>
<feature type="transmembrane region" description="Helical" evidence="6">
    <location>
        <begin position="185"/>
        <end position="208"/>
    </location>
</feature>
<dbReference type="InterPro" id="IPR005828">
    <property type="entry name" value="MFS_sugar_transport-like"/>
</dbReference>
<dbReference type="AlphaFoldDB" id="A0A8H3G2J6"/>
<dbReference type="EMBL" id="CAJPDT010000077">
    <property type="protein sequence ID" value="CAF9934590.1"/>
    <property type="molecule type" value="Genomic_DNA"/>
</dbReference>
<dbReference type="Pfam" id="PF00083">
    <property type="entry name" value="Sugar_tr"/>
    <property type="match status" value="2"/>
</dbReference>
<organism evidence="8 9">
    <name type="scientific">Imshaugia aleurites</name>
    <dbReference type="NCBI Taxonomy" id="172621"/>
    <lineage>
        <taxon>Eukaryota</taxon>
        <taxon>Fungi</taxon>
        <taxon>Dikarya</taxon>
        <taxon>Ascomycota</taxon>
        <taxon>Pezizomycotina</taxon>
        <taxon>Lecanoromycetes</taxon>
        <taxon>OSLEUM clade</taxon>
        <taxon>Lecanoromycetidae</taxon>
        <taxon>Lecanorales</taxon>
        <taxon>Lecanorineae</taxon>
        <taxon>Parmeliaceae</taxon>
        <taxon>Imshaugia</taxon>
    </lineage>
</organism>
<dbReference type="Proteomes" id="UP000664534">
    <property type="component" value="Unassembled WGS sequence"/>
</dbReference>
<evidence type="ECO:0000256" key="4">
    <source>
        <dbReference type="ARBA" id="ARBA00023136"/>
    </source>
</evidence>
<feature type="transmembrane region" description="Helical" evidence="6">
    <location>
        <begin position="289"/>
        <end position="308"/>
    </location>
</feature>
<evidence type="ECO:0000256" key="2">
    <source>
        <dbReference type="ARBA" id="ARBA00022692"/>
    </source>
</evidence>
<name>A0A8H3G2J6_9LECA</name>
<feature type="transmembrane region" description="Helical" evidence="6">
    <location>
        <begin position="220"/>
        <end position="238"/>
    </location>
</feature>
<evidence type="ECO:0000313" key="8">
    <source>
        <dbReference type="EMBL" id="CAF9934590.1"/>
    </source>
</evidence>
<dbReference type="PANTHER" id="PTHR23508">
    <property type="entry name" value="CARBOXYLIC ACID TRANSPORTER PROTEIN HOMOLOG"/>
    <property type="match status" value="1"/>
</dbReference>
<dbReference type="InterPro" id="IPR036259">
    <property type="entry name" value="MFS_trans_sf"/>
</dbReference>
<evidence type="ECO:0000256" key="3">
    <source>
        <dbReference type="ARBA" id="ARBA00022989"/>
    </source>
</evidence>
<feature type="compositionally biased region" description="Acidic residues" evidence="5">
    <location>
        <begin position="1"/>
        <end position="13"/>
    </location>
</feature>